<accession>A0AA88HKA1</accession>
<dbReference type="EMBL" id="JAVRJZ010000020">
    <property type="protein sequence ID" value="KAK2706432.1"/>
    <property type="molecule type" value="Genomic_DNA"/>
</dbReference>
<comment type="caution">
    <text evidence="4">The sequence shown here is derived from an EMBL/GenBank/DDBJ whole genome shotgun (WGS) entry which is preliminary data.</text>
</comment>
<protein>
    <recommendedName>
        <fullName evidence="6">Erythroid differentiation-related factor 1</fullName>
    </recommendedName>
</protein>
<name>A0AA88HKA1_ARTSF</name>
<reference evidence="4" key="1">
    <citation type="submission" date="2023-07" db="EMBL/GenBank/DDBJ databases">
        <title>Chromosome-level genome assembly of Artemia franciscana.</title>
        <authorList>
            <person name="Jo E."/>
        </authorList>
    </citation>
    <scope>NUCLEOTIDE SEQUENCE</scope>
    <source>
        <tissue evidence="4">Whole body</tissue>
    </source>
</reference>
<feature type="region of interest" description="Disordered" evidence="1">
    <location>
        <begin position="530"/>
        <end position="552"/>
    </location>
</feature>
<dbReference type="GO" id="GO:0045893">
    <property type="term" value="P:positive regulation of DNA-templated transcription"/>
    <property type="evidence" value="ECO:0007669"/>
    <property type="project" value="TreeGrafter"/>
</dbReference>
<keyword evidence="5" id="KW-1185">Reference proteome</keyword>
<dbReference type="InterPro" id="IPR056582">
    <property type="entry name" value="EDRF1_N"/>
</dbReference>
<evidence type="ECO:0008006" key="6">
    <source>
        <dbReference type="Google" id="ProtNLM"/>
    </source>
</evidence>
<feature type="domain" description="EDRF1 N-terminal" evidence="3">
    <location>
        <begin position="28"/>
        <end position="182"/>
    </location>
</feature>
<gene>
    <name evidence="4" type="ORF">QYM36_016473</name>
</gene>
<dbReference type="AlphaFoldDB" id="A0AA88HKA1"/>
<feature type="domain" description="EDRF1 TPR repeats region" evidence="2">
    <location>
        <begin position="776"/>
        <end position="1121"/>
    </location>
</feature>
<dbReference type="InterPro" id="IPR056583">
    <property type="entry name" value="EDRF1_TPR"/>
</dbReference>
<feature type="compositionally biased region" description="Basic and acidic residues" evidence="1">
    <location>
        <begin position="535"/>
        <end position="546"/>
    </location>
</feature>
<feature type="domain" description="EDRF1 N-terminal" evidence="3">
    <location>
        <begin position="218"/>
        <end position="482"/>
    </location>
</feature>
<dbReference type="Pfam" id="PF23788">
    <property type="entry name" value="EDRF1_N"/>
    <property type="match status" value="2"/>
</dbReference>
<evidence type="ECO:0000313" key="4">
    <source>
        <dbReference type="EMBL" id="KAK2706432.1"/>
    </source>
</evidence>
<evidence type="ECO:0000259" key="2">
    <source>
        <dbReference type="Pfam" id="PF23723"/>
    </source>
</evidence>
<dbReference type="PANTHER" id="PTHR15000:SF1">
    <property type="entry name" value="ERYTHROID DIFFERENTIATION-RELATED FACTOR 1"/>
    <property type="match status" value="1"/>
</dbReference>
<proteinExistence type="predicted"/>
<dbReference type="Pfam" id="PF23723">
    <property type="entry name" value="TPR_EDRF1"/>
    <property type="match status" value="1"/>
</dbReference>
<organism evidence="4 5">
    <name type="scientific">Artemia franciscana</name>
    <name type="common">Brine shrimp</name>
    <name type="synonym">Artemia sanfranciscana</name>
    <dbReference type="NCBI Taxonomy" id="6661"/>
    <lineage>
        <taxon>Eukaryota</taxon>
        <taxon>Metazoa</taxon>
        <taxon>Ecdysozoa</taxon>
        <taxon>Arthropoda</taxon>
        <taxon>Crustacea</taxon>
        <taxon>Branchiopoda</taxon>
        <taxon>Anostraca</taxon>
        <taxon>Artemiidae</taxon>
        <taxon>Artemia</taxon>
    </lineage>
</organism>
<evidence type="ECO:0000256" key="1">
    <source>
        <dbReference type="SAM" id="MobiDB-lite"/>
    </source>
</evidence>
<dbReference type="Proteomes" id="UP001187531">
    <property type="component" value="Unassembled WGS sequence"/>
</dbReference>
<evidence type="ECO:0000259" key="3">
    <source>
        <dbReference type="Pfam" id="PF23788"/>
    </source>
</evidence>
<dbReference type="PANTHER" id="PTHR15000">
    <property type="entry name" value="ERYTHROID DIFFERENTIATION-RELATED FACTOR 1"/>
    <property type="match status" value="1"/>
</dbReference>
<evidence type="ECO:0000313" key="5">
    <source>
        <dbReference type="Proteomes" id="UP001187531"/>
    </source>
</evidence>
<sequence length="1149" mass="131563">MGEDNINQEKSLSHLSTRVRHGTGDRCPVVFSELQCNTNLNLPPANWLSGINKRYGIKFNTGSPDEFSSFNIASAFMECIGEVDVVADAESIKKLLKIPFSKASISMLVHRIGKTLLIDEFDVYKHLIQTEESDWKWLSKFFQKLVEKYQAKHKVVCRTSKSRDVLLEKKLEKKFLCHTIELAESCVPDCIQSRGAIPLPDVGSDKKVQKSFVGGQEEECESEASLTGYSRNIIWNFEDIRMLVGSDMPIFGDGKHPCVSLRLRDMNKPISILTGMDYWLDNLMCNVPEVVMCCHLGGLVKQYELHKTEDLPNLKGSEFSPSIVRDVAKNILSFLKSKATKAGHTYWLFRGKDDDIVKLYDLTSICTEVVEDPSLNPVTVPLGILLYKVAVNIYRSSPYDGHQGAIRTLLTSSLPLLNEKTHLDYIITALYILNDLYVPSDLNPASPNLCRDEDENSSEDVIEEDIDEEDDDDDDEFSVSIESLCFPASVPYKEKRFKGITEPLELRCIQGLSYGVQALRQLLTKSDFNIPEDSEPSREHEPEMARPFHPIPMPYEPLFKNNEKKQRKETMELQLRGKLRPPVKTEEELSHEDKLKCAFLYKFILSYLTLAEAKFNQRELGCSLHNINMAARVWELLESYRNWEKEANECLLKLKTYALAVAGDIIYVVMRNWKSDSSKERDAYNNAWENVDNEILDLLDKIMKNRSSVDKEATEEIFFPSTLGNALEKSKYCYSRALYFGKQLQNFSVVKRRKHHKPTEEAEENSKKTDYDIPGLLRRLGNIHNDLGVYYMDLVTSVSEDNGMEIQEYLVKSKECLKKGFDYFEEIRDSCNMALLKSNSARLYRLRSHLEKRNIEKEMSPKEQSYISSAIEAYKKALEFLGKRDYNPGIWDAVQWDLSTTSFNAACVLQENPPLSVKSAGDIEREVASLFLSCLKYSQVEDSCSRLPLYQYRIATIHFRLAAQYHSSLKRVDVSSSAATKMKQLAEKHYRQAADSFLDMDFLAKYLAVQLERCDLILCGADEDHRLKQARAAISCYFSCHSVLHKMSQMYFVALGSGESTEDQDKDEADVVLRSFLKNLLKTLLQTIQLHLQQSKKTKKVSEVDVTRLKEVYQVLLKVDQKPPFLEFLQSFDLAFQKAFELMSSTNII</sequence>